<evidence type="ECO:0000313" key="1">
    <source>
        <dbReference type="EMBL" id="GBM05400.1"/>
    </source>
</evidence>
<organism evidence="1 2">
    <name type="scientific">Araneus ventricosus</name>
    <name type="common">Orbweaver spider</name>
    <name type="synonym">Epeira ventricosa</name>
    <dbReference type="NCBI Taxonomy" id="182803"/>
    <lineage>
        <taxon>Eukaryota</taxon>
        <taxon>Metazoa</taxon>
        <taxon>Ecdysozoa</taxon>
        <taxon>Arthropoda</taxon>
        <taxon>Chelicerata</taxon>
        <taxon>Arachnida</taxon>
        <taxon>Araneae</taxon>
        <taxon>Araneomorphae</taxon>
        <taxon>Entelegynae</taxon>
        <taxon>Araneoidea</taxon>
        <taxon>Araneidae</taxon>
        <taxon>Araneus</taxon>
    </lineage>
</organism>
<evidence type="ECO:0000313" key="2">
    <source>
        <dbReference type="Proteomes" id="UP000499080"/>
    </source>
</evidence>
<dbReference type="Proteomes" id="UP000499080">
    <property type="component" value="Unassembled WGS sequence"/>
</dbReference>
<proteinExistence type="predicted"/>
<reference evidence="1 2" key="1">
    <citation type="journal article" date="2019" name="Sci. Rep.">
        <title>Orb-weaving spider Araneus ventricosus genome elucidates the spidroin gene catalogue.</title>
        <authorList>
            <person name="Kono N."/>
            <person name="Nakamura H."/>
            <person name="Ohtoshi R."/>
            <person name="Moran D.A.P."/>
            <person name="Shinohara A."/>
            <person name="Yoshida Y."/>
            <person name="Fujiwara M."/>
            <person name="Mori M."/>
            <person name="Tomita M."/>
            <person name="Arakawa K."/>
        </authorList>
    </citation>
    <scope>NUCLEOTIDE SEQUENCE [LARGE SCALE GENOMIC DNA]</scope>
</reference>
<accession>A0A4Y2CLW1</accession>
<name>A0A4Y2CLW1_ARAVE</name>
<keyword evidence="2" id="KW-1185">Reference proteome</keyword>
<dbReference type="EMBL" id="BGPR01000215">
    <property type="protein sequence ID" value="GBM05400.1"/>
    <property type="molecule type" value="Genomic_DNA"/>
</dbReference>
<comment type="caution">
    <text evidence="1">The sequence shown here is derived from an EMBL/GenBank/DDBJ whole genome shotgun (WGS) entry which is preliminary data.</text>
</comment>
<gene>
    <name evidence="1" type="ORF">AVEN_94709_1</name>
</gene>
<protein>
    <submittedName>
        <fullName evidence="1">Uncharacterized protein</fullName>
    </submittedName>
</protein>
<sequence length="99" mass="11287">MDSTYKDLFAVSLFLMLVVNGANVTLARIDLNQKMKEEFIYMASNISVKTATGEKEDMHGKLETAAECESRKFQHKIYVTDFTDLSILGLDFLQNVTLW</sequence>
<dbReference type="AlphaFoldDB" id="A0A4Y2CLW1"/>